<dbReference type="Proteomes" id="UP001597297">
    <property type="component" value="Unassembled WGS sequence"/>
</dbReference>
<gene>
    <name evidence="2" type="ORF">ACFSQZ_00735</name>
</gene>
<evidence type="ECO:0000313" key="3">
    <source>
        <dbReference type="Proteomes" id="UP001597297"/>
    </source>
</evidence>
<feature type="region of interest" description="Disordered" evidence="1">
    <location>
        <begin position="128"/>
        <end position="153"/>
    </location>
</feature>
<name>A0ABW5DXC9_9BACT</name>
<organism evidence="2 3">
    <name type="scientific">Rubritalea spongiae</name>
    <dbReference type="NCBI Taxonomy" id="430797"/>
    <lineage>
        <taxon>Bacteria</taxon>
        <taxon>Pseudomonadati</taxon>
        <taxon>Verrucomicrobiota</taxon>
        <taxon>Verrucomicrobiia</taxon>
        <taxon>Verrucomicrobiales</taxon>
        <taxon>Rubritaleaceae</taxon>
        <taxon>Rubritalea</taxon>
    </lineage>
</organism>
<comment type="caution">
    <text evidence="2">The sequence shown here is derived from an EMBL/GenBank/DDBJ whole genome shotgun (WGS) entry which is preliminary data.</text>
</comment>
<protein>
    <submittedName>
        <fullName evidence="2">Uncharacterized protein</fullName>
    </submittedName>
</protein>
<evidence type="ECO:0000313" key="2">
    <source>
        <dbReference type="EMBL" id="MFD2274981.1"/>
    </source>
</evidence>
<proteinExistence type="predicted"/>
<reference evidence="3" key="1">
    <citation type="journal article" date="2019" name="Int. J. Syst. Evol. Microbiol.">
        <title>The Global Catalogue of Microorganisms (GCM) 10K type strain sequencing project: providing services to taxonomists for standard genome sequencing and annotation.</title>
        <authorList>
            <consortium name="The Broad Institute Genomics Platform"/>
            <consortium name="The Broad Institute Genome Sequencing Center for Infectious Disease"/>
            <person name="Wu L."/>
            <person name="Ma J."/>
        </authorList>
    </citation>
    <scope>NUCLEOTIDE SEQUENCE [LARGE SCALE GENOMIC DNA]</scope>
    <source>
        <strain evidence="3">JCM 16545</strain>
    </source>
</reference>
<sequence>MSDEVLRSKVKDLLEKMERVFHKEWRKTKLNMDHEMVEHFVDPKGTFLQPDGVNTNIPWPSRDELLICYRSLLEEFAGELSEGVTAPEVTKEKSYADIVSGEDSLNDSLIASTAESLKGDVAIPKPIQQGIPAPITSSHAIPKPKTGTEGIPGPGNIQWPGPMTAPIGVTAAAGTPQVPKSGFHNPFAAAAAKPDTPKAPAPMEGPSGGVSLKHDPAALRAIDCQKKFAYLLEGVKQETIRDFILAEGTNSNTGKPTIIIYTLEQIWLEFAFPYEEGQRILNKYPQRDPELIEFMKASGHNE</sequence>
<accession>A0ABW5DXC9</accession>
<dbReference type="RefSeq" id="WP_377096163.1">
    <property type="nucleotide sequence ID" value="NZ_JBHSJM010000001.1"/>
</dbReference>
<dbReference type="EMBL" id="JBHUJC010000001">
    <property type="protein sequence ID" value="MFD2274981.1"/>
    <property type="molecule type" value="Genomic_DNA"/>
</dbReference>
<evidence type="ECO:0000256" key="1">
    <source>
        <dbReference type="SAM" id="MobiDB-lite"/>
    </source>
</evidence>
<keyword evidence="3" id="KW-1185">Reference proteome</keyword>